<dbReference type="RefSeq" id="WP_254153241.1">
    <property type="nucleotide sequence ID" value="NZ_JAHESD010000013.1"/>
</dbReference>
<evidence type="ECO:0000259" key="3">
    <source>
        <dbReference type="Pfam" id="PF17899"/>
    </source>
</evidence>
<gene>
    <name evidence="4" type="ORF">KK060_08295</name>
</gene>
<dbReference type="Gene3D" id="1.10.390.10">
    <property type="entry name" value="Neutral Protease Domain 2"/>
    <property type="match status" value="1"/>
</dbReference>
<name>A0ABS5VPD9_9BACT</name>
<sequence length="636" mass="71997">MLFRLFIACCLLISATAFGQSKKGNAYNYTVDLTRVTNDRVYVELSPPSISESETIFYFPKIVPGTYAIADYGRYIAEFTAVDKKGNKLPIEKIDDNSYRIKDAKKLSKVTYWVDDTWDTTTTGPEIFWPAGTNIEEQKNFVINTSGFFGYFDGKKENPFQFNVVRSKDLYGSTGLIPSATGASPSSIKLEKTGDNQNKVVDVYKTSDYDQLVDSPLMYSKPDTALIKVANTEVLIGSYSPNNKITAKQIAASIREVLMAQKEYLGGKLPVDKYAFIFYFTDKPVLSYGALEHSYSSMYYMPEATIEEMNQQLRDFAAHEFFHIVTPLTVHSKEIDDFDFNDPKMSKHLWMYEGVTEYFAGNVQVKYGLITPEEYIGTLQEKMLTADQFKNDVPFTEISKFTLDKYHDQYYNVYQKGALIGLCLDIKLRKLSKGKYGLRNLMLDLSNKYGKNKAFEDDKLFEEITKMTYPEIGEFFNRYVNGTEPLPLQEVFSDVGIGYTPEETFEDYSLGIGNENVGVTQIDNKPKIQIASTAMMNAMGTALGFQEGDVLMKINGEEIPDLGPEFGPFIQKHIAALQTDSVLTYTVLRKDVNGENKTVELSAPVKKVQLSRRHNLEPLPSATEEQLALRDSWLKP</sequence>
<evidence type="ECO:0000256" key="1">
    <source>
        <dbReference type="SAM" id="SignalP"/>
    </source>
</evidence>
<reference evidence="4 5" key="1">
    <citation type="submission" date="2021-05" db="EMBL/GenBank/DDBJ databases">
        <title>A Polyphasic approach of four new species of the genus Ohtaekwangia: Ohtaekwangia histidinii sp. nov., Ohtaekwangia cretensis sp. nov., Ohtaekwangia indiensis sp. nov., Ohtaekwangia reichenbachii sp. nov. from diverse environment.</title>
        <authorList>
            <person name="Octaviana S."/>
        </authorList>
    </citation>
    <scope>NUCLEOTIDE SEQUENCE [LARGE SCALE GENOMIC DNA]</scope>
    <source>
        <strain evidence="4 5">PWU20</strain>
    </source>
</reference>
<dbReference type="EMBL" id="JAHESD010000013">
    <property type="protein sequence ID" value="MBT1703278.1"/>
    <property type="molecule type" value="Genomic_DNA"/>
</dbReference>
<dbReference type="Pfam" id="PF05299">
    <property type="entry name" value="Peptidase_M61"/>
    <property type="match status" value="1"/>
</dbReference>
<dbReference type="SUPFAM" id="SSF55486">
    <property type="entry name" value="Metalloproteases ('zincins'), catalytic domain"/>
    <property type="match status" value="1"/>
</dbReference>
<dbReference type="Gene3D" id="2.60.40.3650">
    <property type="match status" value="1"/>
</dbReference>
<dbReference type="InterPro" id="IPR007963">
    <property type="entry name" value="Peptidase_M61_catalytic"/>
</dbReference>
<proteinExistence type="predicted"/>
<evidence type="ECO:0000259" key="2">
    <source>
        <dbReference type="Pfam" id="PF05299"/>
    </source>
</evidence>
<dbReference type="InterPro" id="IPR027268">
    <property type="entry name" value="Peptidase_M4/M1_CTD_sf"/>
</dbReference>
<keyword evidence="1" id="KW-0732">Signal</keyword>
<feature type="chain" id="PRO_5045285222" evidence="1">
    <location>
        <begin position="20"/>
        <end position="636"/>
    </location>
</feature>
<organism evidence="4 5">
    <name type="scientific">Chryseosolibacter indicus</name>
    <dbReference type="NCBI Taxonomy" id="2782351"/>
    <lineage>
        <taxon>Bacteria</taxon>
        <taxon>Pseudomonadati</taxon>
        <taxon>Bacteroidota</taxon>
        <taxon>Cytophagia</taxon>
        <taxon>Cytophagales</taxon>
        <taxon>Chryseotaleaceae</taxon>
        <taxon>Chryseosolibacter</taxon>
    </lineage>
</organism>
<feature type="domain" description="Peptidase M61 catalytic" evidence="2">
    <location>
        <begin position="314"/>
        <end position="420"/>
    </location>
</feature>
<dbReference type="Proteomes" id="UP000772618">
    <property type="component" value="Unassembled WGS sequence"/>
</dbReference>
<evidence type="ECO:0000313" key="5">
    <source>
        <dbReference type="Proteomes" id="UP000772618"/>
    </source>
</evidence>
<evidence type="ECO:0000313" key="4">
    <source>
        <dbReference type="EMBL" id="MBT1703278.1"/>
    </source>
</evidence>
<comment type="caution">
    <text evidence="4">The sequence shown here is derived from an EMBL/GenBank/DDBJ whole genome shotgun (WGS) entry which is preliminary data.</text>
</comment>
<accession>A0ABS5VPD9</accession>
<feature type="domain" description="Peptidase M61 N-terminal" evidence="3">
    <location>
        <begin position="28"/>
        <end position="221"/>
    </location>
</feature>
<protein>
    <submittedName>
        <fullName evidence="4">Peptidase M61</fullName>
    </submittedName>
</protein>
<keyword evidence="5" id="KW-1185">Reference proteome</keyword>
<dbReference type="Pfam" id="PF17899">
    <property type="entry name" value="Peptidase_M61_N"/>
    <property type="match status" value="1"/>
</dbReference>
<dbReference type="InterPro" id="IPR040756">
    <property type="entry name" value="Peptidase_M61_N"/>
</dbReference>
<feature type="signal peptide" evidence="1">
    <location>
        <begin position="1"/>
        <end position="19"/>
    </location>
</feature>